<organism evidence="1 2">
    <name type="scientific">Zootermopsis nevadensis</name>
    <name type="common">Dampwood termite</name>
    <dbReference type="NCBI Taxonomy" id="136037"/>
    <lineage>
        <taxon>Eukaryota</taxon>
        <taxon>Metazoa</taxon>
        <taxon>Ecdysozoa</taxon>
        <taxon>Arthropoda</taxon>
        <taxon>Hexapoda</taxon>
        <taxon>Insecta</taxon>
        <taxon>Pterygota</taxon>
        <taxon>Neoptera</taxon>
        <taxon>Polyneoptera</taxon>
        <taxon>Dictyoptera</taxon>
        <taxon>Blattodea</taxon>
        <taxon>Blattoidea</taxon>
        <taxon>Termitoidae</taxon>
        <taxon>Termopsidae</taxon>
        <taxon>Zootermopsis</taxon>
    </lineage>
</organism>
<keyword evidence="2" id="KW-1185">Reference proteome</keyword>
<accession>A0A067RID1</accession>
<proteinExistence type="predicted"/>
<dbReference type="EMBL" id="KK852457">
    <property type="protein sequence ID" value="KDR23601.1"/>
    <property type="molecule type" value="Genomic_DNA"/>
</dbReference>
<dbReference type="AlphaFoldDB" id="A0A067RID1"/>
<name>A0A067RID1_ZOONE</name>
<protein>
    <submittedName>
        <fullName evidence="1">Uncharacterized protein</fullName>
    </submittedName>
</protein>
<reference evidence="1 2" key="1">
    <citation type="journal article" date="2014" name="Nat. Commun.">
        <title>Molecular traces of alternative social organization in a termite genome.</title>
        <authorList>
            <person name="Terrapon N."/>
            <person name="Li C."/>
            <person name="Robertson H.M."/>
            <person name="Ji L."/>
            <person name="Meng X."/>
            <person name="Booth W."/>
            <person name="Chen Z."/>
            <person name="Childers C.P."/>
            <person name="Glastad K.M."/>
            <person name="Gokhale K."/>
            <person name="Gowin J."/>
            <person name="Gronenberg W."/>
            <person name="Hermansen R.A."/>
            <person name="Hu H."/>
            <person name="Hunt B.G."/>
            <person name="Huylmans A.K."/>
            <person name="Khalil S.M."/>
            <person name="Mitchell R.D."/>
            <person name="Munoz-Torres M.C."/>
            <person name="Mustard J.A."/>
            <person name="Pan H."/>
            <person name="Reese J.T."/>
            <person name="Scharf M.E."/>
            <person name="Sun F."/>
            <person name="Vogel H."/>
            <person name="Xiao J."/>
            <person name="Yang W."/>
            <person name="Yang Z."/>
            <person name="Yang Z."/>
            <person name="Zhou J."/>
            <person name="Zhu J."/>
            <person name="Brent C.S."/>
            <person name="Elsik C.G."/>
            <person name="Goodisman M.A."/>
            <person name="Liberles D.A."/>
            <person name="Roe R.M."/>
            <person name="Vargo E.L."/>
            <person name="Vilcinskas A."/>
            <person name="Wang J."/>
            <person name="Bornberg-Bauer E."/>
            <person name="Korb J."/>
            <person name="Zhang G."/>
            <person name="Liebig J."/>
        </authorList>
    </citation>
    <scope>NUCLEOTIDE SEQUENCE [LARGE SCALE GENOMIC DNA]</scope>
    <source>
        <tissue evidence="1">Whole organism</tissue>
    </source>
</reference>
<sequence length="107" mass="12007">MREPELTALRPQHELIRLQEGTDVTSLGRLSSGLLPPSNLSNLLGQIALKLSHIWTYTLNRSKVQALDDLWRPAFELCLVGHERMMDHLDNVPVLIPLCSLTSLLAN</sequence>
<evidence type="ECO:0000313" key="1">
    <source>
        <dbReference type="EMBL" id="KDR23601.1"/>
    </source>
</evidence>
<evidence type="ECO:0000313" key="2">
    <source>
        <dbReference type="Proteomes" id="UP000027135"/>
    </source>
</evidence>
<dbReference type="Proteomes" id="UP000027135">
    <property type="component" value="Unassembled WGS sequence"/>
</dbReference>
<dbReference type="InParanoid" id="A0A067RID1"/>
<gene>
    <name evidence="1" type="ORF">L798_14494</name>
</gene>